<evidence type="ECO:0000256" key="1">
    <source>
        <dbReference type="SAM" id="MobiDB-lite"/>
    </source>
</evidence>
<dbReference type="PANTHER" id="PTHR33074:SF77">
    <property type="entry name" value="OS03G0178900 PROTEIN"/>
    <property type="match status" value="1"/>
</dbReference>
<proteinExistence type="predicted"/>
<reference evidence="3" key="3">
    <citation type="submission" date="2015-04" db="UniProtKB">
        <authorList>
            <consortium name="EnsemblPlants"/>
        </authorList>
    </citation>
    <scope>IDENTIFICATION</scope>
</reference>
<reference evidence="4" key="2">
    <citation type="submission" date="2013-12" db="EMBL/GenBank/DDBJ databases">
        <authorList>
            <person name="Yu Y."/>
            <person name="Lee S."/>
            <person name="de Baynast K."/>
            <person name="Wissotski M."/>
            <person name="Liu L."/>
            <person name="Talag J."/>
            <person name="Goicoechea J."/>
            <person name="Angelova A."/>
            <person name="Jetty R."/>
            <person name="Kudrna D."/>
            <person name="Golser W."/>
            <person name="Rivera L."/>
            <person name="Zhang J."/>
            <person name="Wing R."/>
        </authorList>
    </citation>
    <scope>NUCLEOTIDE SEQUENCE</scope>
</reference>
<accession>A0A0D9VQB5</accession>
<evidence type="ECO:0000313" key="4">
    <source>
        <dbReference type="Proteomes" id="UP000032180"/>
    </source>
</evidence>
<evidence type="ECO:0000259" key="2">
    <source>
        <dbReference type="Pfam" id="PF07762"/>
    </source>
</evidence>
<feature type="region of interest" description="Disordered" evidence="1">
    <location>
        <begin position="250"/>
        <end position="275"/>
    </location>
</feature>
<dbReference type="EnsemblPlants" id="LPERR03G05340.1">
    <property type="protein sequence ID" value="LPERR03G05340.1"/>
    <property type="gene ID" value="LPERR03G05340"/>
</dbReference>
<keyword evidence="4" id="KW-1185">Reference proteome</keyword>
<dbReference type="Gramene" id="LPERR03G05340.1">
    <property type="protein sequence ID" value="LPERR03G05340.1"/>
    <property type="gene ID" value="LPERR03G05340"/>
</dbReference>
<evidence type="ECO:0000313" key="3">
    <source>
        <dbReference type="EnsemblPlants" id="LPERR03G05340.1"/>
    </source>
</evidence>
<dbReference type="eggNOG" id="ENOG502R3D6">
    <property type="taxonomic scope" value="Eukaryota"/>
</dbReference>
<dbReference type="HOGENOM" id="CLU_008956_5_3_1"/>
<protein>
    <recommendedName>
        <fullName evidence="2">DUF1618 domain-containing protein</fullName>
    </recommendedName>
</protein>
<dbReference type="InterPro" id="IPR011676">
    <property type="entry name" value="DUF1618"/>
</dbReference>
<dbReference type="Pfam" id="PF07762">
    <property type="entry name" value="DUF1618"/>
    <property type="match status" value="1"/>
</dbReference>
<feature type="domain" description="DUF1618" evidence="2">
    <location>
        <begin position="187"/>
        <end position="248"/>
    </location>
</feature>
<reference evidence="3 4" key="1">
    <citation type="submission" date="2012-08" db="EMBL/GenBank/DDBJ databases">
        <title>Oryza genome evolution.</title>
        <authorList>
            <person name="Wing R.A."/>
        </authorList>
    </citation>
    <scope>NUCLEOTIDE SEQUENCE</scope>
</reference>
<name>A0A0D9VQB5_9ORYZ</name>
<dbReference type="Proteomes" id="UP000032180">
    <property type="component" value="Chromosome 3"/>
</dbReference>
<sequence>MSNTSLAATLRPPTTPPTLAAAAADVFPNWILLESQVYFTQCNNNSTTATATTSRGDIVEVSFCINTPPAISYVCVHCPSLTPPPPSSTRMTTSSCCSCPWSRLQIFHGCSSSTRPDLATDLTRHRFTGFHPITHITFTLHLYSSASDKWTVKSVLLDASCNLDKIASEHHPTLPSKTIRGGSLIGWVDIWKGILTCDVLADQPVVRFIRLPNLMPGNEPSASPWHNRNVSCTDGVIKLVEMEHYWVPLHSTDQDSSNPPSQEEEDPDTIYLSDLEPPQEKDDELMILIILNIAMLVGGQSYGICRFLGIVGRRCAMRLLMKSWFLSPDPSHYEMLHGLRDGGAKNLVLRNLITFFPTLSIAGDNVVHLKSCARLDNNIAVLMSLNLQSKILETLSPQYLYSERKIHHPFTPCVLSKHFKISSPGNH</sequence>
<dbReference type="AlphaFoldDB" id="A0A0D9VQB5"/>
<dbReference type="PANTHER" id="PTHR33074">
    <property type="entry name" value="EXPRESSED PROTEIN-RELATED"/>
    <property type="match status" value="1"/>
</dbReference>
<organism evidence="3 4">
    <name type="scientific">Leersia perrieri</name>
    <dbReference type="NCBI Taxonomy" id="77586"/>
    <lineage>
        <taxon>Eukaryota</taxon>
        <taxon>Viridiplantae</taxon>
        <taxon>Streptophyta</taxon>
        <taxon>Embryophyta</taxon>
        <taxon>Tracheophyta</taxon>
        <taxon>Spermatophyta</taxon>
        <taxon>Magnoliopsida</taxon>
        <taxon>Liliopsida</taxon>
        <taxon>Poales</taxon>
        <taxon>Poaceae</taxon>
        <taxon>BOP clade</taxon>
        <taxon>Oryzoideae</taxon>
        <taxon>Oryzeae</taxon>
        <taxon>Oryzinae</taxon>
        <taxon>Leersia</taxon>
    </lineage>
</organism>